<evidence type="ECO:0000256" key="1">
    <source>
        <dbReference type="ARBA" id="ARBA00001973"/>
    </source>
</evidence>
<keyword evidence="6" id="KW-0560">Oxidoreductase</keyword>
<keyword evidence="8" id="KW-0503">Monooxygenase</keyword>
<name>A0A854QLA3_CRYNE</name>
<keyword evidence="7" id="KW-0186">Copper</keyword>
<reference evidence="14 15" key="1">
    <citation type="submission" date="2017-06" db="EMBL/GenBank/DDBJ databases">
        <title>Global population genomics of the pathogenic fungus Cryptococcus neoformans var. grubii.</title>
        <authorList>
            <person name="Cuomo C."/>
            <person name="Litvintseva A."/>
            <person name="Chen Y."/>
            <person name="Young S."/>
            <person name="Zeng Q."/>
            <person name="Chapman S."/>
            <person name="Gujja S."/>
            <person name="Saif S."/>
            <person name="Birren B."/>
        </authorList>
    </citation>
    <scope>NUCLEOTIDE SEQUENCE [LARGE SCALE GENOMIC DNA]</scope>
    <source>
        <strain evidence="14 15">Tu259-1</strain>
    </source>
</reference>
<comment type="subcellular location">
    <subcellularLocation>
        <location evidence="2">Secreted</location>
    </subcellularLocation>
</comment>
<comment type="similarity">
    <text evidence="11">Belongs to the polysaccharide monooxygenase AA14 family.</text>
</comment>
<evidence type="ECO:0000256" key="7">
    <source>
        <dbReference type="ARBA" id="ARBA00023008"/>
    </source>
</evidence>
<organism evidence="14 15">
    <name type="scientific">Cryptococcus neoformans Tu259-1</name>
    <dbReference type="NCBI Taxonomy" id="1230072"/>
    <lineage>
        <taxon>Eukaryota</taxon>
        <taxon>Fungi</taxon>
        <taxon>Dikarya</taxon>
        <taxon>Basidiomycota</taxon>
        <taxon>Agaricomycotina</taxon>
        <taxon>Tremellomycetes</taxon>
        <taxon>Tremellales</taxon>
        <taxon>Cryptococcaceae</taxon>
        <taxon>Cryptococcus</taxon>
        <taxon>Cryptococcus neoformans species complex</taxon>
    </lineage>
</organism>
<keyword evidence="9" id="KW-1015">Disulfide bond</keyword>
<feature type="signal peptide" evidence="13">
    <location>
        <begin position="1"/>
        <end position="19"/>
    </location>
</feature>
<dbReference type="GO" id="GO:0004497">
    <property type="term" value="F:monooxygenase activity"/>
    <property type="evidence" value="ECO:0007669"/>
    <property type="project" value="UniProtKB-KW"/>
</dbReference>
<evidence type="ECO:0000256" key="9">
    <source>
        <dbReference type="ARBA" id="ARBA00023157"/>
    </source>
</evidence>
<dbReference type="EMBL" id="AMKT01000005">
    <property type="protein sequence ID" value="OXG30332.1"/>
    <property type="molecule type" value="Genomic_DNA"/>
</dbReference>
<keyword evidence="5 13" id="KW-0732">Signal</keyword>
<accession>A0A854QLA3</accession>
<protein>
    <submittedName>
        <fullName evidence="14">Uncharacterized protein</fullName>
    </submittedName>
</protein>
<dbReference type="InterPro" id="IPR054497">
    <property type="entry name" value="LPMO_AA14"/>
</dbReference>
<dbReference type="GO" id="GO:0046872">
    <property type="term" value="F:metal ion binding"/>
    <property type="evidence" value="ECO:0007669"/>
    <property type="project" value="UniProtKB-KW"/>
</dbReference>
<evidence type="ECO:0000256" key="10">
    <source>
        <dbReference type="ARBA" id="ARBA00023180"/>
    </source>
</evidence>
<gene>
    <name evidence="14" type="ORF">C361_00165</name>
</gene>
<evidence type="ECO:0000256" key="11">
    <source>
        <dbReference type="ARBA" id="ARBA00046340"/>
    </source>
</evidence>
<dbReference type="OrthoDB" id="2019572at2759"/>
<evidence type="ECO:0000256" key="6">
    <source>
        <dbReference type="ARBA" id="ARBA00023002"/>
    </source>
</evidence>
<comment type="cofactor">
    <cofactor evidence="1">
        <name>Cu(2+)</name>
        <dbReference type="ChEBI" id="CHEBI:29036"/>
    </cofactor>
</comment>
<evidence type="ECO:0000256" key="13">
    <source>
        <dbReference type="SAM" id="SignalP"/>
    </source>
</evidence>
<sequence length="547" mass="57618">MTLGQLCSALIFMLLPVSGHIALWDPAMYGWNDDPNQSDPVTPLMDLTFDQWWFHGYIDKPPANNSIMELPAGGTYHGQVACNKALTLYGQNPAQQTGIFACDGAGPSGGIGAMHTSDAWKSPDPQDVKGCAIGIAYESNVTRIQPEDFTVISVNYTCPWKKQIEFQIPPDLPPCPEGGCHCMWGWVHAADAGSEQNYFLGYKCNVTDATGVTPLPQANTANKCDYPTDTSNCTMGAKQPHYWFQKERNNNFQGTYDPPFYNSAYGFMNGAQTDLFDAVNKNNLTNTNVATSSGNVSVSEALASSVVNSSATVLIPEASSSLAVSSPTVSSVLPSTNVMAATSRTSISVPSTEMFSADVTAALQTSSSSSDSTTSSSTSQTSAPSSVVSTSYALDDIADPATTLKTTLTRTITMYRSSATLTTSAISSSGASLTYNSSFTAPTSVITSDSSSMAMLGSTPAAVLYTSLASVPSLSTFPLSSTFTAAATSPVTTKIPFSAADANLSTKSSTCKRKRSGIRKPRIKEGRRRERVLGRAIGGAAGTSAGR</sequence>
<evidence type="ECO:0000256" key="2">
    <source>
        <dbReference type="ARBA" id="ARBA00004613"/>
    </source>
</evidence>
<dbReference type="GO" id="GO:0005576">
    <property type="term" value="C:extracellular region"/>
    <property type="evidence" value="ECO:0007669"/>
    <property type="project" value="UniProtKB-SubCell"/>
</dbReference>
<evidence type="ECO:0000256" key="12">
    <source>
        <dbReference type="SAM" id="MobiDB-lite"/>
    </source>
</evidence>
<feature type="chain" id="PRO_5032923902" evidence="13">
    <location>
        <begin position="20"/>
        <end position="547"/>
    </location>
</feature>
<evidence type="ECO:0000313" key="14">
    <source>
        <dbReference type="EMBL" id="OXG30332.1"/>
    </source>
</evidence>
<evidence type="ECO:0000256" key="8">
    <source>
        <dbReference type="ARBA" id="ARBA00023033"/>
    </source>
</evidence>
<feature type="region of interest" description="Disordered" evidence="12">
    <location>
        <begin position="506"/>
        <end position="547"/>
    </location>
</feature>
<evidence type="ECO:0000256" key="3">
    <source>
        <dbReference type="ARBA" id="ARBA00022525"/>
    </source>
</evidence>
<keyword evidence="3" id="KW-0964">Secreted</keyword>
<evidence type="ECO:0000313" key="15">
    <source>
        <dbReference type="Proteomes" id="UP000199727"/>
    </source>
</evidence>
<evidence type="ECO:0000256" key="5">
    <source>
        <dbReference type="ARBA" id="ARBA00022729"/>
    </source>
</evidence>
<feature type="compositionally biased region" description="Basic residues" evidence="12">
    <location>
        <begin position="510"/>
        <end position="522"/>
    </location>
</feature>
<feature type="compositionally biased region" description="Basic and acidic residues" evidence="12">
    <location>
        <begin position="523"/>
        <end position="533"/>
    </location>
</feature>
<comment type="caution">
    <text evidence="14">The sequence shown here is derived from an EMBL/GenBank/DDBJ whole genome shotgun (WGS) entry which is preliminary data.</text>
</comment>
<dbReference type="AlphaFoldDB" id="A0A854QLA3"/>
<keyword evidence="4" id="KW-0479">Metal-binding</keyword>
<evidence type="ECO:0000256" key="4">
    <source>
        <dbReference type="ARBA" id="ARBA00022723"/>
    </source>
</evidence>
<dbReference type="Pfam" id="PF22810">
    <property type="entry name" value="LPMO_AA14"/>
    <property type="match status" value="1"/>
</dbReference>
<dbReference type="Proteomes" id="UP000199727">
    <property type="component" value="Unassembled WGS sequence"/>
</dbReference>
<proteinExistence type="inferred from homology"/>
<keyword evidence="10" id="KW-0325">Glycoprotein</keyword>